<feature type="binding site" evidence="5">
    <location>
        <begin position="97"/>
        <end position="98"/>
    </location>
    <ligand>
        <name>5-phospho-alpha-D-ribose 1-diphosphate</name>
        <dbReference type="ChEBI" id="CHEBI:58017"/>
    </ligand>
</feature>
<accession>A0ABS7QSS9</accession>
<comment type="caution">
    <text evidence="8">The sequence shown here is derived from an EMBL/GenBank/DDBJ whole genome shotgun (WGS) entry which is preliminary data.</text>
</comment>
<dbReference type="InterPro" id="IPR036320">
    <property type="entry name" value="Glycosyl_Trfase_fam3_N_dom_sf"/>
</dbReference>
<comment type="pathway">
    <text evidence="5">Amino-acid biosynthesis; L-tryptophan biosynthesis; L-tryptophan from chorismate: step 2/5.</text>
</comment>
<feature type="binding site" evidence="5">
    <location>
        <position position="180"/>
    </location>
    <ligand>
        <name>anthranilate</name>
        <dbReference type="ChEBI" id="CHEBI:16567"/>
        <label>2</label>
    </ligand>
</feature>
<dbReference type="EC" id="2.4.2.18" evidence="5"/>
<organism evidence="8 9">
    <name type="scientific">Streptantibioticus parmotrematis</name>
    <dbReference type="NCBI Taxonomy" id="2873249"/>
    <lineage>
        <taxon>Bacteria</taxon>
        <taxon>Bacillati</taxon>
        <taxon>Actinomycetota</taxon>
        <taxon>Actinomycetes</taxon>
        <taxon>Kitasatosporales</taxon>
        <taxon>Streptomycetaceae</taxon>
        <taxon>Streptantibioticus</taxon>
    </lineage>
</organism>
<evidence type="ECO:0000256" key="1">
    <source>
        <dbReference type="ARBA" id="ARBA00022676"/>
    </source>
</evidence>
<dbReference type="PANTHER" id="PTHR43285:SF2">
    <property type="entry name" value="ANTHRANILATE PHOSPHORIBOSYLTRANSFERASE"/>
    <property type="match status" value="1"/>
</dbReference>
<comment type="similarity">
    <text evidence="5">Belongs to the anthranilate phosphoribosyltransferase family.</text>
</comment>
<dbReference type="SUPFAM" id="SSF47648">
    <property type="entry name" value="Nucleoside phosphorylase/phosphoribosyltransferase N-terminal domain"/>
    <property type="match status" value="1"/>
</dbReference>
<dbReference type="Pfam" id="PF02885">
    <property type="entry name" value="Glycos_trans_3N"/>
    <property type="match status" value="1"/>
</dbReference>
<dbReference type="NCBIfam" id="TIGR01245">
    <property type="entry name" value="trpD"/>
    <property type="match status" value="1"/>
</dbReference>
<dbReference type="EMBL" id="JAINVZ010000009">
    <property type="protein sequence ID" value="MBY8886241.1"/>
    <property type="molecule type" value="Genomic_DNA"/>
</dbReference>
<feature type="binding site" evidence="5">
    <location>
        <position position="102"/>
    </location>
    <ligand>
        <name>5-phospho-alpha-D-ribose 1-diphosphate</name>
        <dbReference type="ChEBI" id="CHEBI:58017"/>
    </ligand>
</feature>
<protein>
    <recommendedName>
        <fullName evidence="5">Anthranilate phosphoribosyltransferase</fullName>
        <ecNumber evidence="5">2.4.2.18</ecNumber>
    </recommendedName>
</protein>
<dbReference type="InterPro" id="IPR017459">
    <property type="entry name" value="Glycosyl_Trfase_fam3_N_dom"/>
</dbReference>
<dbReference type="Pfam" id="PF00591">
    <property type="entry name" value="Glycos_transf_3"/>
    <property type="match status" value="1"/>
</dbReference>
<dbReference type="SUPFAM" id="SSF52418">
    <property type="entry name" value="Nucleoside phosphorylase/phosphoribosyltransferase catalytic domain"/>
    <property type="match status" value="1"/>
</dbReference>
<evidence type="ECO:0000256" key="5">
    <source>
        <dbReference type="HAMAP-Rule" id="MF_00211"/>
    </source>
</evidence>
<feature type="binding site" evidence="5">
    <location>
        <begin position="122"/>
        <end position="130"/>
    </location>
    <ligand>
        <name>5-phospho-alpha-D-ribose 1-diphosphate</name>
        <dbReference type="ChEBI" id="CHEBI:58017"/>
    </ligand>
</feature>
<keyword evidence="4 5" id="KW-0057">Aromatic amino acid biosynthesis</keyword>
<evidence type="ECO:0000256" key="2">
    <source>
        <dbReference type="ARBA" id="ARBA00022679"/>
    </source>
</evidence>
<sequence length="354" mass="36498">MNARNPVGGDGVATRGWPQILTRLLEGRDLTGDDTAWAMDRVMRGEASDPQIAGFAVALRAKGETVEELAGIVRAMYAHANLIEVAGPSVDIVGTGGDMARTVNISTMSAIVVAGTGARVVKHGNRASSSASGASDVLEKLGVNLELTPRRVAEVAAEAGITFCFAVKFHPALRHVANARAQLGIPTVFNFLGPLTNPARVTAQATGVANARMAPLMAGVLAERGSSALVFRGDDGLDELTTTATSQVWWVRDGKVDQVPFDPRDIGIGLVPVEALRGGDAAHNAEVARRLLAGETGPVREAVLLNSAAALVALAPGEGTLQEQLAAGVAKAAEAIDSGAARAVLDRWVAASNA</sequence>
<reference evidence="8 9" key="1">
    <citation type="submission" date="2021-08" db="EMBL/GenBank/DDBJ databases">
        <title>Streptomyces sp. PTM05 isolated from lichen.</title>
        <authorList>
            <person name="Somphong A."/>
            <person name="Phongsopitanun W."/>
            <person name="Tanasupawat S."/>
        </authorList>
    </citation>
    <scope>NUCLEOTIDE SEQUENCE [LARGE SCALE GENOMIC DNA]</scope>
    <source>
        <strain evidence="8 9">Ptm05</strain>
    </source>
</reference>
<feature type="binding site" evidence="5">
    <location>
        <position position="239"/>
    </location>
    <ligand>
        <name>Mg(2+)</name>
        <dbReference type="ChEBI" id="CHEBI:18420"/>
        <label>2</label>
    </ligand>
</feature>
<dbReference type="RefSeq" id="WP_222978271.1">
    <property type="nucleotide sequence ID" value="NZ_JAINVZ010000009.1"/>
</dbReference>
<keyword evidence="5" id="KW-0460">Magnesium</keyword>
<dbReference type="InterPro" id="IPR035902">
    <property type="entry name" value="Nuc_phospho_transferase"/>
</dbReference>
<feature type="binding site" evidence="5">
    <location>
        <position position="106"/>
    </location>
    <ligand>
        <name>Mg(2+)</name>
        <dbReference type="ChEBI" id="CHEBI:18420"/>
        <label>1</label>
    </ligand>
</feature>
<evidence type="ECO:0000259" key="6">
    <source>
        <dbReference type="Pfam" id="PF00591"/>
    </source>
</evidence>
<comment type="subunit">
    <text evidence="5">Homodimer.</text>
</comment>
<comment type="caution">
    <text evidence="5">Lacks conserved residue(s) required for the propagation of feature annotation.</text>
</comment>
<keyword evidence="9" id="KW-1185">Reference proteome</keyword>
<dbReference type="InterPro" id="IPR005940">
    <property type="entry name" value="Anthranilate_Pribosyl_Tfrase"/>
</dbReference>
<dbReference type="Proteomes" id="UP001198565">
    <property type="component" value="Unassembled WGS sequence"/>
</dbReference>
<evidence type="ECO:0000256" key="4">
    <source>
        <dbReference type="ARBA" id="ARBA00023141"/>
    </source>
</evidence>
<comment type="cofactor">
    <cofactor evidence="5">
        <name>Mg(2+)</name>
        <dbReference type="ChEBI" id="CHEBI:18420"/>
    </cofactor>
    <text evidence="5">Binds 2 magnesium ions per monomer.</text>
</comment>
<feature type="binding site" evidence="5">
    <location>
        <position position="94"/>
    </location>
    <ligand>
        <name>anthranilate</name>
        <dbReference type="ChEBI" id="CHEBI:16567"/>
        <label>1</label>
    </ligand>
</feature>
<comment type="catalytic activity">
    <reaction evidence="5">
        <text>N-(5-phospho-beta-D-ribosyl)anthranilate + diphosphate = 5-phospho-alpha-D-ribose 1-diphosphate + anthranilate</text>
        <dbReference type="Rhea" id="RHEA:11768"/>
        <dbReference type="ChEBI" id="CHEBI:16567"/>
        <dbReference type="ChEBI" id="CHEBI:18277"/>
        <dbReference type="ChEBI" id="CHEBI:33019"/>
        <dbReference type="ChEBI" id="CHEBI:58017"/>
        <dbReference type="EC" id="2.4.2.18"/>
    </reaction>
</comment>
<evidence type="ECO:0000256" key="3">
    <source>
        <dbReference type="ARBA" id="ARBA00022822"/>
    </source>
</evidence>
<dbReference type="Gene3D" id="3.40.1030.10">
    <property type="entry name" value="Nucleoside phosphorylase/phosphoribosyltransferase catalytic domain"/>
    <property type="match status" value="1"/>
</dbReference>
<feature type="binding site" evidence="5">
    <location>
        <position position="134"/>
    </location>
    <ligand>
        <name>5-phospho-alpha-D-ribose 1-diphosphate</name>
        <dbReference type="ChEBI" id="CHEBI:58017"/>
    </ligand>
</feature>
<evidence type="ECO:0000313" key="8">
    <source>
        <dbReference type="EMBL" id="MBY8886241.1"/>
    </source>
</evidence>
<keyword evidence="3 5" id="KW-0822">Tryptophan biosynthesis</keyword>
<keyword evidence="5" id="KW-0028">Amino-acid biosynthesis</keyword>
<gene>
    <name evidence="5 8" type="primary">trpD</name>
    <name evidence="8" type="ORF">K7472_15415</name>
</gene>
<proteinExistence type="inferred from homology"/>
<feature type="domain" description="Glycosyl transferase family 3" evidence="6">
    <location>
        <begin position="88"/>
        <end position="341"/>
    </location>
</feature>
<feature type="binding site" evidence="5">
    <location>
        <position position="238"/>
    </location>
    <ligand>
        <name>Mg(2+)</name>
        <dbReference type="ChEBI" id="CHEBI:18420"/>
        <label>2</label>
    </ligand>
</feature>
<dbReference type="GO" id="GO:0004048">
    <property type="term" value="F:anthranilate phosphoribosyltransferase activity"/>
    <property type="evidence" value="ECO:0007669"/>
    <property type="project" value="UniProtKB-EC"/>
</dbReference>
<dbReference type="PANTHER" id="PTHR43285">
    <property type="entry name" value="ANTHRANILATE PHOSPHORIBOSYLTRANSFERASE"/>
    <property type="match status" value="1"/>
</dbReference>
<dbReference type="InterPro" id="IPR000312">
    <property type="entry name" value="Glycosyl_Trfase_fam3"/>
</dbReference>
<dbReference type="Gene3D" id="1.20.970.10">
    <property type="entry name" value="Transferase, Pyrimidine Nucleoside Phosphorylase, Chain C"/>
    <property type="match status" value="1"/>
</dbReference>
<feature type="domain" description="Glycosyl transferase family 3 N-terminal" evidence="7">
    <location>
        <begin position="19"/>
        <end position="80"/>
    </location>
</feature>
<name>A0ABS7QSS9_9ACTN</name>
<feature type="binding site" evidence="5">
    <location>
        <position position="94"/>
    </location>
    <ligand>
        <name>5-phospho-alpha-D-ribose 1-diphosphate</name>
        <dbReference type="ChEBI" id="CHEBI:58017"/>
    </ligand>
</feature>
<comment type="function">
    <text evidence="5">Catalyzes the transfer of the phosphoribosyl group of 5-phosphorylribose-1-pyrophosphate (PRPP) to anthranilate to yield N-(5'-phosphoribosyl)-anthranilate (PRA).</text>
</comment>
<dbReference type="HAMAP" id="MF_00211">
    <property type="entry name" value="TrpD"/>
    <property type="match status" value="1"/>
</dbReference>
<keyword evidence="1 5" id="KW-0328">Glycosyltransferase</keyword>
<keyword evidence="5" id="KW-0479">Metal-binding</keyword>
<feature type="binding site" evidence="5">
    <location>
        <begin position="104"/>
        <end position="107"/>
    </location>
    <ligand>
        <name>5-phospho-alpha-D-ribose 1-diphosphate</name>
        <dbReference type="ChEBI" id="CHEBI:58017"/>
    </ligand>
</feature>
<feature type="binding site" evidence="5">
    <location>
        <position position="125"/>
    </location>
    <ligand>
        <name>anthranilate</name>
        <dbReference type="ChEBI" id="CHEBI:16567"/>
        <label>1</label>
    </ligand>
</feature>
<feature type="binding site" evidence="5">
    <location>
        <position position="239"/>
    </location>
    <ligand>
        <name>Mg(2+)</name>
        <dbReference type="ChEBI" id="CHEBI:18420"/>
        <label>1</label>
    </ligand>
</feature>
<evidence type="ECO:0000313" key="9">
    <source>
        <dbReference type="Proteomes" id="UP001198565"/>
    </source>
</evidence>
<keyword evidence="2 5" id="KW-0808">Transferase</keyword>
<evidence type="ECO:0000259" key="7">
    <source>
        <dbReference type="Pfam" id="PF02885"/>
    </source>
</evidence>